<proteinExistence type="predicted"/>
<name>A0A383TTX6_9FLAO</name>
<dbReference type="AlphaFoldDB" id="A0A383TTX6"/>
<reference evidence="2 3" key="1">
    <citation type="submission" date="2018-09" db="EMBL/GenBank/DDBJ databases">
        <authorList>
            <consortium name="Pathogen Informatics"/>
        </authorList>
    </citation>
    <scope>NUCLEOTIDE SEQUENCE [LARGE SCALE GENOMIC DNA]</scope>
    <source>
        <strain evidence="2 3">OH-22767</strain>
    </source>
</reference>
<keyword evidence="1" id="KW-0812">Transmembrane</keyword>
<protein>
    <recommendedName>
        <fullName evidence="4">DUF4258 domain-containing protein</fullName>
    </recommendedName>
</protein>
<keyword evidence="1" id="KW-1133">Transmembrane helix</keyword>
<evidence type="ECO:0008006" key="4">
    <source>
        <dbReference type="Google" id="ProtNLM"/>
    </source>
</evidence>
<evidence type="ECO:0000313" key="3">
    <source>
        <dbReference type="Proteomes" id="UP000262142"/>
    </source>
</evidence>
<evidence type="ECO:0000313" key="2">
    <source>
        <dbReference type="EMBL" id="SZD71104.1"/>
    </source>
</evidence>
<dbReference type="EMBL" id="UNSC01000001">
    <property type="protein sequence ID" value="SZD71104.1"/>
    <property type="molecule type" value="Genomic_DNA"/>
</dbReference>
<organism evidence="2 3">
    <name type="scientific">Candidatus Ornithobacterium hominis</name>
    <dbReference type="NCBI Taxonomy" id="2497989"/>
    <lineage>
        <taxon>Bacteria</taxon>
        <taxon>Pseudomonadati</taxon>
        <taxon>Bacteroidota</taxon>
        <taxon>Flavobacteriia</taxon>
        <taxon>Flavobacteriales</taxon>
        <taxon>Weeksellaceae</taxon>
        <taxon>Ornithobacterium</taxon>
    </lineage>
</organism>
<accession>A0A383TTX6</accession>
<keyword evidence="1" id="KW-0472">Membrane</keyword>
<evidence type="ECO:0000256" key="1">
    <source>
        <dbReference type="SAM" id="Phobius"/>
    </source>
</evidence>
<dbReference type="OrthoDB" id="1466970at2"/>
<keyword evidence="3" id="KW-1185">Reference proteome</keyword>
<feature type="transmembrane region" description="Helical" evidence="1">
    <location>
        <begin position="7"/>
        <end position="26"/>
    </location>
</feature>
<dbReference type="RefSeq" id="WP_119058780.1">
    <property type="nucleotide sequence ID" value="NZ_UNSC01000001.1"/>
</dbReference>
<dbReference type="Proteomes" id="UP000262142">
    <property type="component" value="Unassembled WGS sequence"/>
</dbReference>
<sequence length="128" mass="14982">MRQVDRYKFFGIGSLAGIFLVILFFGQRSSCTQYINNYLPNGRVLSEIRFREKTYSPAAEKSMKDLNIDTAFIHQKVFRNGHINFSVSQPRQEPCGFFVIHYKDSLIPLRLEVEKCQDDVKIQKIEQE</sequence>
<gene>
    <name evidence="2" type="ORF">SAMEA104719789_00197</name>
</gene>